<gene>
    <name evidence="2" type="ORF">PEPS_13850</name>
</gene>
<organism evidence="2 3">
    <name type="scientific">Persicobacter psychrovividus</name>
    <dbReference type="NCBI Taxonomy" id="387638"/>
    <lineage>
        <taxon>Bacteria</taxon>
        <taxon>Pseudomonadati</taxon>
        <taxon>Bacteroidota</taxon>
        <taxon>Cytophagia</taxon>
        <taxon>Cytophagales</taxon>
        <taxon>Persicobacteraceae</taxon>
        <taxon>Persicobacter</taxon>
    </lineage>
</organism>
<reference evidence="2 3" key="1">
    <citation type="submission" date="2021-12" db="EMBL/GenBank/DDBJ databases">
        <title>Genome sequencing of bacteria with rrn-lacking chromosome and rrn-plasmid.</title>
        <authorList>
            <person name="Anda M."/>
            <person name="Iwasaki W."/>
        </authorList>
    </citation>
    <scope>NUCLEOTIDE SEQUENCE [LARGE SCALE GENOMIC DNA]</scope>
    <source>
        <strain evidence="2 3">NBRC 101262</strain>
    </source>
</reference>
<proteinExistence type="predicted"/>
<keyword evidence="1" id="KW-0812">Transmembrane</keyword>
<keyword evidence="1" id="KW-1133">Transmembrane helix</keyword>
<evidence type="ECO:0000256" key="1">
    <source>
        <dbReference type="SAM" id="Phobius"/>
    </source>
</evidence>
<accession>A0ABM7VDV3</accession>
<keyword evidence="1" id="KW-0472">Membrane</keyword>
<name>A0ABM7VDV3_9BACT</name>
<keyword evidence="3" id="KW-1185">Reference proteome</keyword>
<dbReference type="RefSeq" id="WP_338396583.1">
    <property type="nucleotide sequence ID" value="NZ_AP025292.1"/>
</dbReference>
<evidence type="ECO:0000313" key="3">
    <source>
        <dbReference type="Proteomes" id="UP001354989"/>
    </source>
</evidence>
<protein>
    <submittedName>
        <fullName evidence="2">Uncharacterized protein</fullName>
    </submittedName>
</protein>
<feature type="transmembrane region" description="Helical" evidence="1">
    <location>
        <begin position="33"/>
        <end position="53"/>
    </location>
</feature>
<sequence length="143" mass="16160">MASLPQTFQYLNTKISFTEEGIQLIDRAILVKLSSLFCGIANLILSVVSINRLTPKEDIAWFLVNCFLFLASASLIYLGITRSTKAQITWEEVEALDYRKRLSTHSLKIKLKGFQSRMFHLGSVNIGLKDFVNSEEVKEGLSQ</sequence>
<feature type="transmembrane region" description="Helical" evidence="1">
    <location>
        <begin position="59"/>
        <end position="80"/>
    </location>
</feature>
<dbReference type="Proteomes" id="UP001354989">
    <property type="component" value="Chromosome"/>
</dbReference>
<evidence type="ECO:0000313" key="2">
    <source>
        <dbReference type="EMBL" id="BDC99104.1"/>
    </source>
</evidence>
<dbReference type="EMBL" id="AP025292">
    <property type="protein sequence ID" value="BDC99104.1"/>
    <property type="molecule type" value="Genomic_DNA"/>
</dbReference>